<keyword evidence="2" id="KW-1185">Reference proteome</keyword>
<dbReference type="Proteomes" id="UP001150925">
    <property type="component" value="Unassembled WGS sequence"/>
</dbReference>
<proteinExistence type="predicted"/>
<accession>A0A9W8E9E3</accession>
<organism evidence="1 2">
    <name type="scientific">Dispira parvispora</name>
    <dbReference type="NCBI Taxonomy" id="1520584"/>
    <lineage>
        <taxon>Eukaryota</taxon>
        <taxon>Fungi</taxon>
        <taxon>Fungi incertae sedis</taxon>
        <taxon>Zoopagomycota</taxon>
        <taxon>Kickxellomycotina</taxon>
        <taxon>Dimargaritomycetes</taxon>
        <taxon>Dimargaritales</taxon>
        <taxon>Dimargaritaceae</taxon>
        <taxon>Dispira</taxon>
    </lineage>
</organism>
<evidence type="ECO:0000313" key="1">
    <source>
        <dbReference type="EMBL" id="KAJ1969365.1"/>
    </source>
</evidence>
<reference evidence="1" key="1">
    <citation type="submission" date="2022-07" db="EMBL/GenBank/DDBJ databases">
        <title>Phylogenomic reconstructions and comparative analyses of Kickxellomycotina fungi.</title>
        <authorList>
            <person name="Reynolds N.K."/>
            <person name="Stajich J.E."/>
            <person name="Barry K."/>
            <person name="Grigoriev I.V."/>
            <person name="Crous P."/>
            <person name="Smith M.E."/>
        </authorList>
    </citation>
    <scope>NUCLEOTIDE SEQUENCE</scope>
    <source>
        <strain evidence="1">RSA 1196</strain>
    </source>
</reference>
<dbReference type="AlphaFoldDB" id="A0A9W8E9E3"/>
<dbReference type="EMBL" id="JANBPY010000066">
    <property type="protein sequence ID" value="KAJ1969365.1"/>
    <property type="molecule type" value="Genomic_DNA"/>
</dbReference>
<protein>
    <submittedName>
        <fullName evidence="1">Uncharacterized protein</fullName>
    </submittedName>
</protein>
<comment type="caution">
    <text evidence="1">The sequence shown here is derived from an EMBL/GenBank/DDBJ whole genome shotgun (WGS) entry which is preliminary data.</text>
</comment>
<gene>
    <name evidence="1" type="ORF">IWQ62_000670</name>
</gene>
<name>A0A9W8E9E3_9FUNG</name>
<evidence type="ECO:0000313" key="2">
    <source>
        <dbReference type="Proteomes" id="UP001150925"/>
    </source>
</evidence>
<sequence length="360" mass="41067">MYNQACHTVSPSLEFLEVVEYPPLDVSLNGNHSIFNLPVLERIAEKLSPAARYKFGKATGFSDVQYEFNRIGTKANLRKFLSTGQAILENHEKIVKLVATPEGSHDREYFEWYEHCRSSAEPVECFKKEVSSNPTDLLGQLLADHYIQSQRLLNYTSLGGLSRTLAVIDLVEFPLSEEYGSAVDSFKAQLDTMIQIETTLQGIDSKDPIGNAMLMRSMKFKFLWDIPSIAILDTLQTKGEELARNFVSGLCTNLRYLFTFSTTMSCPATFNVFIDYALVYRRGGDLSQVPIEEDEFLTEIISLFGELYDYQVNPDTNERELYLAISEQQYAIRHSWANLLEQDYQKRNRTSDSLDVENTL</sequence>